<gene>
    <name evidence="6" type="ORF">BG006_004103</name>
</gene>
<dbReference type="GO" id="GO:0006886">
    <property type="term" value="P:intracellular protein transport"/>
    <property type="evidence" value="ECO:0007669"/>
    <property type="project" value="InterPro"/>
</dbReference>
<comment type="subcellular location">
    <subcellularLocation>
        <location evidence="1">Endomembrane system</location>
    </subcellularLocation>
</comment>
<protein>
    <recommendedName>
        <fullName evidence="5">Clathrin/coatomer adaptor adaptin-like N-terminal domain-containing protein</fullName>
    </recommendedName>
</protein>
<feature type="domain" description="Clathrin/coatomer adaptor adaptin-like N-terminal" evidence="5">
    <location>
        <begin position="228"/>
        <end position="407"/>
    </location>
</feature>
<feature type="domain" description="Clathrin/coatomer adaptor adaptin-like N-terminal" evidence="5">
    <location>
        <begin position="2"/>
        <end position="157"/>
    </location>
</feature>
<evidence type="ECO:0000256" key="3">
    <source>
        <dbReference type="ARBA" id="ARBA00022927"/>
    </source>
</evidence>
<organism evidence="6 7">
    <name type="scientific">Podila minutissima</name>
    <dbReference type="NCBI Taxonomy" id="64525"/>
    <lineage>
        <taxon>Eukaryota</taxon>
        <taxon>Fungi</taxon>
        <taxon>Fungi incertae sedis</taxon>
        <taxon>Mucoromycota</taxon>
        <taxon>Mortierellomycotina</taxon>
        <taxon>Mortierellomycetes</taxon>
        <taxon>Mortierellales</taxon>
        <taxon>Mortierellaceae</taxon>
        <taxon>Podila</taxon>
    </lineage>
</organism>
<comment type="caution">
    <text evidence="6">The sequence shown here is derived from an EMBL/GenBank/DDBJ whole genome shotgun (WGS) entry which is preliminary data.</text>
</comment>
<dbReference type="Gene3D" id="1.25.10.10">
    <property type="entry name" value="Leucine-rich Repeat Variant"/>
    <property type="match status" value="2"/>
</dbReference>
<dbReference type="GO" id="GO:0012505">
    <property type="term" value="C:endomembrane system"/>
    <property type="evidence" value="ECO:0007669"/>
    <property type="project" value="UniProtKB-SubCell"/>
</dbReference>
<name>A0A9P5SQQ3_9FUNG</name>
<dbReference type="InterPro" id="IPR011989">
    <property type="entry name" value="ARM-like"/>
</dbReference>
<sequence length="464" mass="52102">MKDNMLRLIYGEMMGQDVQFGAIYALKLAQSGQTVAEKRAGYLACYLLLHEGNELNIMLINTLQKDLASSNYHHVVVALVTLSNMMLPDVIPSVIGHVLAALSHTHESVRKRALIVLKSFYVQQAELVAPYLSQIKECLYDHEPSVMSAALGFFVVVVKSMASCPKGTRIMGLLRRGFRFGVYKSWPNSVTTISGILFEIIRTLNCFHLDIMLELVQSRDISKNPLLVIAKFATASNQNLKYLGIAMLCQVHPAAWSDTWWSDQLLAGVVEALDSRDKTIQRKALDLLYRMLTYENSENIIDRLILAQILDASERFGKSEGWYVDLIFDLMQAGSIVSMRVAEKFMRVFERGPASPAFSIDSLRQLAVQKALDVMEQANYRLDQRSLAYFALWILGEYADESIKGGPTSIMVVLSRCLAMNQDPLVVAWTLTALTKVILRIAPSVPEEIMHLRAQEFLLVAEMV</sequence>
<dbReference type="GO" id="GO:0016192">
    <property type="term" value="P:vesicle-mediated transport"/>
    <property type="evidence" value="ECO:0007669"/>
    <property type="project" value="InterPro"/>
</dbReference>
<evidence type="ECO:0000256" key="4">
    <source>
        <dbReference type="ARBA" id="ARBA00023136"/>
    </source>
</evidence>
<dbReference type="SUPFAM" id="SSF48371">
    <property type="entry name" value="ARM repeat"/>
    <property type="match status" value="1"/>
</dbReference>
<keyword evidence="7" id="KW-1185">Reference proteome</keyword>
<dbReference type="Pfam" id="PF01602">
    <property type="entry name" value="Adaptin_N"/>
    <property type="match status" value="2"/>
</dbReference>
<keyword evidence="4" id="KW-0472">Membrane</keyword>
<reference evidence="6" key="1">
    <citation type="journal article" date="2020" name="Fungal Divers.">
        <title>Resolving the Mortierellaceae phylogeny through synthesis of multi-gene phylogenetics and phylogenomics.</title>
        <authorList>
            <person name="Vandepol N."/>
            <person name="Liber J."/>
            <person name="Desiro A."/>
            <person name="Na H."/>
            <person name="Kennedy M."/>
            <person name="Barry K."/>
            <person name="Grigoriev I.V."/>
            <person name="Miller A.N."/>
            <person name="O'Donnell K."/>
            <person name="Stajich J.E."/>
            <person name="Bonito G."/>
        </authorList>
    </citation>
    <scope>NUCLEOTIDE SEQUENCE</scope>
    <source>
        <strain evidence="6">NVP1</strain>
    </source>
</reference>
<dbReference type="InterPro" id="IPR050840">
    <property type="entry name" value="Adaptor_Complx_Large_Subunit"/>
</dbReference>
<dbReference type="AlphaFoldDB" id="A0A9P5SQQ3"/>
<evidence type="ECO:0000259" key="5">
    <source>
        <dbReference type="Pfam" id="PF01602"/>
    </source>
</evidence>
<evidence type="ECO:0000313" key="7">
    <source>
        <dbReference type="Proteomes" id="UP000696485"/>
    </source>
</evidence>
<dbReference type="InterPro" id="IPR002553">
    <property type="entry name" value="Clathrin/coatomer_adapt-like_N"/>
</dbReference>
<evidence type="ECO:0000256" key="1">
    <source>
        <dbReference type="ARBA" id="ARBA00004308"/>
    </source>
</evidence>
<keyword evidence="3" id="KW-0653">Protein transport</keyword>
<dbReference type="PANTHER" id="PTHR22780">
    <property type="entry name" value="ADAPTIN, ALPHA/GAMMA/EPSILON"/>
    <property type="match status" value="1"/>
</dbReference>
<proteinExistence type="predicted"/>
<dbReference type="Proteomes" id="UP000696485">
    <property type="component" value="Unassembled WGS sequence"/>
</dbReference>
<evidence type="ECO:0000256" key="2">
    <source>
        <dbReference type="ARBA" id="ARBA00022448"/>
    </source>
</evidence>
<dbReference type="EMBL" id="JAAAUY010000227">
    <property type="protein sequence ID" value="KAF9333008.1"/>
    <property type="molecule type" value="Genomic_DNA"/>
</dbReference>
<dbReference type="InterPro" id="IPR016024">
    <property type="entry name" value="ARM-type_fold"/>
</dbReference>
<accession>A0A9P5SQQ3</accession>
<dbReference type="GO" id="GO:0030117">
    <property type="term" value="C:membrane coat"/>
    <property type="evidence" value="ECO:0007669"/>
    <property type="project" value="InterPro"/>
</dbReference>
<keyword evidence="2" id="KW-0813">Transport</keyword>
<evidence type="ECO:0000313" key="6">
    <source>
        <dbReference type="EMBL" id="KAF9333008.1"/>
    </source>
</evidence>